<keyword evidence="1" id="KW-0472">Membrane</keyword>
<sequence length="196" mass="20534">MTGAGYARGVEDLPGWVRRSWIAPLVLGVLLLAVGLILLFNLRAGIGTLRWLIVVDLVLASAQAFATASLRRRTWVGVVIGALYLLGAVVGVVWPGVTLLVLVITVGVALLVAGIAQAVTAWQVRSTARGWGWSFAFGLLSVVAGLIFLFGNPAISLAALAIILACHILIAGFMTLVMAFTVRRFTTGLGAAAYGH</sequence>
<keyword evidence="1" id="KW-1133">Transmembrane helix</keyword>
<keyword evidence="1" id="KW-0812">Transmembrane</keyword>
<dbReference type="PANTHER" id="PTHR34989">
    <property type="entry name" value="PROTEIN HDED"/>
    <property type="match status" value="1"/>
</dbReference>
<proteinExistence type="predicted"/>
<feature type="transmembrane region" description="Helical" evidence="1">
    <location>
        <begin position="75"/>
        <end position="94"/>
    </location>
</feature>
<gene>
    <name evidence="2" type="ORF">Ade02nite_15380</name>
</gene>
<evidence type="ECO:0000256" key="1">
    <source>
        <dbReference type="SAM" id="Phobius"/>
    </source>
</evidence>
<evidence type="ECO:0000313" key="3">
    <source>
        <dbReference type="Proteomes" id="UP000609879"/>
    </source>
</evidence>
<comment type="caution">
    <text evidence="2">The sequence shown here is derived from an EMBL/GenBank/DDBJ whole genome shotgun (WGS) entry which is preliminary data.</text>
</comment>
<organism evidence="2 3">
    <name type="scientific">Paractinoplanes deccanensis</name>
    <dbReference type="NCBI Taxonomy" id="113561"/>
    <lineage>
        <taxon>Bacteria</taxon>
        <taxon>Bacillati</taxon>
        <taxon>Actinomycetota</taxon>
        <taxon>Actinomycetes</taxon>
        <taxon>Micromonosporales</taxon>
        <taxon>Micromonosporaceae</taxon>
        <taxon>Paractinoplanes</taxon>
    </lineage>
</organism>
<name>A0ABQ3XYR6_9ACTN</name>
<feature type="transmembrane region" description="Helical" evidence="1">
    <location>
        <begin position="131"/>
        <end position="151"/>
    </location>
</feature>
<evidence type="ECO:0008006" key="4">
    <source>
        <dbReference type="Google" id="ProtNLM"/>
    </source>
</evidence>
<dbReference type="EMBL" id="BOMI01000023">
    <property type="protein sequence ID" value="GID72897.1"/>
    <property type="molecule type" value="Genomic_DNA"/>
</dbReference>
<protein>
    <recommendedName>
        <fullName evidence="4">HdeD family acid-resistance protein</fullName>
    </recommendedName>
</protein>
<dbReference type="InterPro" id="IPR005325">
    <property type="entry name" value="DUF308_memb"/>
</dbReference>
<dbReference type="RefSeq" id="WP_203760843.1">
    <property type="nucleotide sequence ID" value="NZ_BAAABO010000006.1"/>
</dbReference>
<feature type="transmembrane region" description="Helical" evidence="1">
    <location>
        <begin position="21"/>
        <end position="42"/>
    </location>
</feature>
<feature type="transmembrane region" description="Helical" evidence="1">
    <location>
        <begin position="100"/>
        <end position="119"/>
    </location>
</feature>
<accession>A0ABQ3XYR6</accession>
<feature type="transmembrane region" description="Helical" evidence="1">
    <location>
        <begin position="157"/>
        <end position="180"/>
    </location>
</feature>
<dbReference type="Proteomes" id="UP000609879">
    <property type="component" value="Unassembled WGS sequence"/>
</dbReference>
<evidence type="ECO:0000313" key="2">
    <source>
        <dbReference type="EMBL" id="GID72897.1"/>
    </source>
</evidence>
<dbReference type="Pfam" id="PF03729">
    <property type="entry name" value="DUF308"/>
    <property type="match status" value="1"/>
</dbReference>
<reference evidence="2 3" key="1">
    <citation type="submission" date="2021-01" db="EMBL/GenBank/DDBJ databases">
        <title>Whole genome shotgun sequence of Actinoplanes deccanensis NBRC 13994.</title>
        <authorList>
            <person name="Komaki H."/>
            <person name="Tamura T."/>
        </authorList>
    </citation>
    <scope>NUCLEOTIDE SEQUENCE [LARGE SCALE GENOMIC DNA]</scope>
    <source>
        <strain evidence="2 3">NBRC 13994</strain>
    </source>
</reference>
<dbReference type="PANTHER" id="PTHR34989:SF1">
    <property type="entry name" value="PROTEIN HDED"/>
    <property type="match status" value="1"/>
</dbReference>
<dbReference type="InterPro" id="IPR052712">
    <property type="entry name" value="Acid_resist_chaperone_HdeD"/>
</dbReference>
<keyword evidence="3" id="KW-1185">Reference proteome</keyword>